<reference evidence="3 4" key="1">
    <citation type="journal article" date="2019" name="New Phytol.">
        <title>Comparative genomics reveals unique wood-decay strategies and fruiting body development in the Schizophyllaceae.</title>
        <authorList>
            <person name="Almasi E."/>
            <person name="Sahu N."/>
            <person name="Krizsan K."/>
            <person name="Balint B."/>
            <person name="Kovacs G.M."/>
            <person name="Kiss B."/>
            <person name="Cseklye J."/>
            <person name="Drula E."/>
            <person name="Henrissat B."/>
            <person name="Nagy I."/>
            <person name="Chovatia M."/>
            <person name="Adam C."/>
            <person name="LaButti K."/>
            <person name="Lipzen A."/>
            <person name="Riley R."/>
            <person name="Grigoriev I.V."/>
            <person name="Nagy L.G."/>
        </authorList>
    </citation>
    <scope>NUCLEOTIDE SEQUENCE [LARGE SCALE GENOMIC DNA]</scope>
    <source>
        <strain evidence="3 4">NL-1724</strain>
    </source>
</reference>
<feature type="domain" description="DUF7918" evidence="2">
    <location>
        <begin position="20"/>
        <end position="203"/>
    </location>
</feature>
<evidence type="ECO:0000259" key="2">
    <source>
        <dbReference type="Pfam" id="PF25534"/>
    </source>
</evidence>
<dbReference type="Proteomes" id="UP000320762">
    <property type="component" value="Unassembled WGS sequence"/>
</dbReference>
<comment type="caution">
    <text evidence="3">The sequence shown here is derived from an EMBL/GenBank/DDBJ whole genome shotgun (WGS) entry which is preliminary data.</text>
</comment>
<name>A0A550CCX6_9AGAR</name>
<dbReference type="InterPro" id="IPR057678">
    <property type="entry name" value="DUF7918"/>
</dbReference>
<dbReference type="Pfam" id="PF25534">
    <property type="entry name" value="DUF7918"/>
    <property type="match status" value="1"/>
</dbReference>
<organism evidence="3 4">
    <name type="scientific">Schizophyllum amplum</name>
    <dbReference type="NCBI Taxonomy" id="97359"/>
    <lineage>
        <taxon>Eukaryota</taxon>
        <taxon>Fungi</taxon>
        <taxon>Dikarya</taxon>
        <taxon>Basidiomycota</taxon>
        <taxon>Agaricomycotina</taxon>
        <taxon>Agaricomycetes</taxon>
        <taxon>Agaricomycetidae</taxon>
        <taxon>Agaricales</taxon>
        <taxon>Schizophyllaceae</taxon>
        <taxon>Schizophyllum</taxon>
    </lineage>
</organism>
<feature type="region of interest" description="Disordered" evidence="1">
    <location>
        <begin position="227"/>
        <end position="268"/>
    </location>
</feature>
<dbReference type="EMBL" id="VDMD01000012">
    <property type="protein sequence ID" value="TRM62658.1"/>
    <property type="molecule type" value="Genomic_DNA"/>
</dbReference>
<evidence type="ECO:0000313" key="4">
    <source>
        <dbReference type="Proteomes" id="UP000320762"/>
    </source>
</evidence>
<dbReference type="AlphaFoldDB" id="A0A550CCX6"/>
<protein>
    <recommendedName>
        <fullName evidence="2">DUF7918 domain-containing protein</fullName>
    </recommendedName>
</protein>
<evidence type="ECO:0000313" key="3">
    <source>
        <dbReference type="EMBL" id="TRM62658.1"/>
    </source>
</evidence>
<proteinExistence type="predicted"/>
<evidence type="ECO:0000256" key="1">
    <source>
        <dbReference type="SAM" id="MobiDB-lite"/>
    </source>
</evidence>
<keyword evidence="4" id="KW-1185">Reference proteome</keyword>
<dbReference type="OrthoDB" id="3237202at2759"/>
<feature type="compositionally biased region" description="Polar residues" evidence="1">
    <location>
        <begin position="250"/>
        <end position="268"/>
    </location>
</feature>
<sequence>MARREIMSRDVTPPWFEAFIVSNNYILPEYGFTPVGDDTIEVACWIESKPGEKFTVVWRDHGSGYKTAGYIYLDGVVVPGRFLDGSGETLRTGVRSGKSTERPFIFSQVTKDDTEEKTKDQLPDVGTIKLKIKRCETQATVGRPANPVVPYPERLVGMRKMGETCIGLGNARSYFMQDRYTYKIHGPGRKKPPTVVSFVFKYRPTCRGVPATPDPVEAEVPVLHDTVAGPDPRAEAAGTGSSGFYAWQDQGPSNASTPDSQANTPTPK</sequence>
<accession>A0A550CCX6</accession>
<gene>
    <name evidence="3" type="ORF">BD626DRAFT_548504</name>
</gene>